<keyword evidence="3" id="KW-1185">Reference proteome</keyword>
<dbReference type="AlphaFoldDB" id="A0A1I6GPL8"/>
<dbReference type="OrthoDB" id="7884856at2"/>
<dbReference type="RefSeq" id="WP_090215545.1">
    <property type="nucleotide sequence ID" value="NZ_FOYO01000001.1"/>
</dbReference>
<name>A0A1I6GPL8_9RHOB</name>
<dbReference type="Proteomes" id="UP000199658">
    <property type="component" value="Unassembled WGS sequence"/>
</dbReference>
<keyword evidence="1" id="KW-0732">Signal</keyword>
<proteinExistence type="predicted"/>
<evidence type="ECO:0000256" key="1">
    <source>
        <dbReference type="SAM" id="SignalP"/>
    </source>
</evidence>
<feature type="signal peptide" evidence="1">
    <location>
        <begin position="1"/>
        <end position="19"/>
    </location>
</feature>
<gene>
    <name evidence="2" type="ORF">SAMN04488002_1806</name>
</gene>
<reference evidence="3" key="1">
    <citation type="submission" date="2016-10" db="EMBL/GenBank/DDBJ databases">
        <authorList>
            <person name="Varghese N."/>
            <person name="Submissions S."/>
        </authorList>
    </citation>
    <scope>NUCLEOTIDE SEQUENCE [LARGE SCALE GENOMIC DNA]</scope>
    <source>
        <strain evidence="3">DSM 26921</strain>
    </source>
</reference>
<accession>A0A1I6GPL8</accession>
<protein>
    <recommendedName>
        <fullName evidence="4">DUF4142 domain-containing protein</fullName>
    </recommendedName>
</protein>
<evidence type="ECO:0000313" key="2">
    <source>
        <dbReference type="EMBL" id="SFR44134.1"/>
    </source>
</evidence>
<dbReference type="EMBL" id="FOYO01000001">
    <property type="protein sequence ID" value="SFR44134.1"/>
    <property type="molecule type" value="Genomic_DNA"/>
</dbReference>
<sequence>MKTIIATAIALTISAPAFAQVSDAEAYFAMSNDSAAERIVNETSTGDVYEAQLRGALANESAAERMVESQANEATRADADLLSFFATSKDSAAERAARIE</sequence>
<feature type="chain" id="PRO_5011499420" description="DUF4142 domain-containing protein" evidence="1">
    <location>
        <begin position="20"/>
        <end position="100"/>
    </location>
</feature>
<evidence type="ECO:0000313" key="3">
    <source>
        <dbReference type="Proteomes" id="UP000199658"/>
    </source>
</evidence>
<evidence type="ECO:0008006" key="4">
    <source>
        <dbReference type="Google" id="ProtNLM"/>
    </source>
</evidence>
<organism evidence="2 3">
    <name type="scientific">Litoreibacter janthinus</name>
    <dbReference type="NCBI Taxonomy" id="670154"/>
    <lineage>
        <taxon>Bacteria</taxon>
        <taxon>Pseudomonadati</taxon>
        <taxon>Pseudomonadota</taxon>
        <taxon>Alphaproteobacteria</taxon>
        <taxon>Rhodobacterales</taxon>
        <taxon>Roseobacteraceae</taxon>
        <taxon>Litoreibacter</taxon>
    </lineage>
</organism>